<evidence type="ECO:0000313" key="1">
    <source>
        <dbReference type="EMBL" id="RGU89910.1"/>
    </source>
</evidence>
<gene>
    <name evidence="1" type="ORF">DWW32_09775</name>
</gene>
<dbReference type="GeneID" id="66580743"/>
<reference evidence="1 2" key="1">
    <citation type="submission" date="2018-08" db="EMBL/GenBank/DDBJ databases">
        <title>A genome reference for cultivated species of the human gut microbiota.</title>
        <authorList>
            <person name="Zou Y."/>
            <person name="Xue W."/>
            <person name="Luo G."/>
        </authorList>
    </citation>
    <scope>NUCLEOTIDE SEQUENCE [LARGE SCALE GENOMIC DNA]</scope>
    <source>
        <strain evidence="1 2">AF15-20</strain>
    </source>
</reference>
<name>A0A395W4U7_9FIRM</name>
<organism evidence="1 2">
    <name type="scientific">Holdemanella biformis</name>
    <dbReference type="NCBI Taxonomy" id="1735"/>
    <lineage>
        <taxon>Bacteria</taxon>
        <taxon>Bacillati</taxon>
        <taxon>Bacillota</taxon>
        <taxon>Erysipelotrichia</taxon>
        <taxon>Erysipelotrichales</taxon>
        <taxon>Erysipelotrichaceae</taxon>
        <taxon>Holdemanella</taxon>
    </lineage>
</organism>
<accession>A0A395W4U7</accession>
<sequence>MNKREKEMRTVYEMIHLYCRKNHKEKELCPECLALYEYARMRIEKCPFMETKTFCSQCKVHCYKKDKREQIRKVMRFSGPRMLVYHPVMAICHLYYQIKDSVGS</sequence>
<comment type="caution">
    <text evidence="1">The sequence shown here is derived from an EMBL/GenBank/DDBJ whole genome shotgun (WGS) entry which is preliminary data.</text>
</comment>
<protein>
    <submittedName>
        <fullName evidence="1">Nitrous oxide-stimulated promoter family protein</fullName>
    </submittedName>
</protein>
<dbReference type="NCBIfam" id="NF007714">
    <property type="entry name" value="PRK10410.1-2"/>
    <property type="match status" value="1"/>
</dbReference>
<evidence type="ECO:0000313" key="2">
    <source>
        <dbReference type="Proteomes" id="UP000265489"/>
    </source>
</evidence>
<dbReference type="InterPro" id="IPR020483">
    <property type="entry name" value="Uncharacterised_YgbA"/>
</dbReference>
<dbReference type="RefSeq" id="WP_118325629.1">
    <property type="nucleotide sequence ID" value="NZ_CALHUJ010000039.1"/>
</dbReference>
<dbReference type="Proteomes" id="UP000265489">
    <property type="component" value="Unassembled WGS sequence"/>
</dbReference>
<dbReference type="EMBL" id="QRYQ01000021">
    <property type="protein sequence ID" value="RGU89910.1"/>
    <property type="molecule type" value="Genomic_DNA"/>
</dbReference>
<dbReference type="Pfam" id="PF11756">
    <property type="entry name" value="YgbA_NO"/>
    <property type="match status" value="1"/>
</dbReference>
<dbReference type="AlphaFoldDB" id="A0A395W4U7"/>
<proteinExistence type="predicted"/>